<organism evidence="1 2">
    <name type="scientific">Lactobacillus hamsteri DSM 5661 = JCM 6256</name>
    <dbReference type="NCBI Taxonomy" id="1423754"/>
    <lineage>
        <taxon>Bacteria</taxon>
        <taxon>Bacillati</taxon>
        <taxon>Bacillota</taxon>
        <taxon>Bacilli</taxon>
        <taxon>Lactobacillales</taxon>
        <taxon>Lactobacillaceae</taxon>
        <taxon>Lactobacillus</taxon>
    </lineage>
</organism>
<evidence type="ECO:0000313" key="1">
    <source>
        <dbReference type="EMBL" id="KRM40593.1"/>
    </source>
</evidence>
<evidence type="ECO:0000313" key="2">
    <source>
        <dbReference type="Proteomes" id="UP000051223"/>
    </source>
</evidence>
<gene>
    <name evidence="1" type="ORF">FC39_GL000408</name>
</gene>
<dbReference type="Proteomes" id="UP000051223">
    <property type="component" value="Unassembled WGS sequence"/>
</dbReference>
<dbReference type="AlphaFoldDB" id="A0A0R1YE49"/>
<protein>
    <submittedName>
        <fullName evidence="1">Uncharacterized protein</fullName>
    </submittedName>
</protein>
<reference evidence="1 2" key="1">
    <citation type="journal article" date="2015" name="Genome Announc.">
        <title>Expanding the biotechnology potential of lactobacilli through comparative genomics of 213 strains and associated genera.</title>
        <authorList>
            <person name="Sun Z."/>
            <person name="Harris H.M."/>
            <person name="McCann A."/>
            <person name="Guo C."/>
            <person name="Argimon S."/>
            <person name="Zhang W."/>
            <person name="Yang X."/>
            <person name="Jeffery I.B."/>
            <person name="Cooney J.C."/>
            <person name="Kagawa T.F."/>
            <person name="Liu W."/>
            <person name="Song Y."/>
            <person name="Salvetti E."/>
            <person name="Wrobel A."/>
            <person name="Rasinkangas P."/>
            <person name="Parkhill J."/>
            <person name="Rea M.C."/>
            <person name="O'Sullivan O."/>
            <person name="Ritari J."/>
            <person name="Douillard F.P."/>
            <person name="Paul Ross R."/>
            <person name="Yang R."/>
            <person name="Briner A.E."/>
            <person name="Felis G.E."/>
            <person name="de Vos W.M."/>
            <person name="Barrangou R."/>
            <person name="Klaenhammer T.R."/>
            <person name="Caufield P.W."/>
            <person name="Cui Y."/>
            <person name="Zhang H."/>
            <person name="O'Toole P.W."/>
        </authorList>
    </citation>
    <scope>NUCLEOTIDE SEQUENCE [LARGE SCALE GENOMIC DNA]</scope>
    <source>
        <strain evidence="1 2">DSM 5661</strain>
    </source>
</reference>
<accession>A0A0R1YE49</accession>
<dbReference type="STRING" id="1423754.FC39_GL000408"/>
<comment type="caution">
    <text evidence="1">The sequence shown here is derived from an EMBL/GenBank/DDBJ whole genome shotgun (WGS) entry which is preliminary data.</text>
</comment>
<sequence length="183" mass="20486">MEVSAMKKRYLFLLSLLAFLGVFTVGMQSQSQTVQAANQYGIARKYTTPKATRGTWYYRETGKYSSDKKTIYKVKITAHTAAGNKLYVPSESFLKKNVYNVSAKKRNAFIKKVTKKNIYAAYDFKKGFNVNNWINLAGDGIFYIPTTRKVNGKKVKALKIATGASQQAVSYAFKTKALAKAAK</sequence>
<dbReference type="eggNOG" id="ENOG50309QX">
    <property type="taxonomic scope" value="Bacteria"/>
</dbReference>
<dbReference type="EMBL" id="AZGI01000014">
    <property type="protein sequence ID" value="KRM40593.1"/>
    <property type="molecule type" value="Genomic_DNA"/>
</dbReference>
<dbReference type="PATRIC" id="fig|1423754.3.peg.422"/>
<keyword evidence="2" id="KW-1185">Reference proteome</keyword>
<proteinExistence type="predicted"/>
<name>A0A0R1YE49_9LACO</name>